<sequence>MILGTYWYFDFPINLYKFDFFEFKKGYGGHADNPAELVTIFEAKHPEKIIEDLKNLIDKNSDGYLFVYQEQHKLKIGTGGYQLFDYDFLLIKEVEKLLRNHRAYPAKDKTLRNPTLIKLCNENPKNKITYPKQTFLQVVGSELKKHNAENSKLRLDCNIDLEYKEDFIKDLESILKDEKIDVFFYYESEFENRTNLMLFFTNGRQGLNLREKIYIDILSFENKVEKTITTYNAKFGFLGGYDSYPQNGPKIERIIEKEMII</sequence>
<dbReference type="STRING" id="1046627.BZARG_2837"/>
<name>G2EDA5_9FLAO</name>
<dbReference type="eggNOG" id="ENOG5032VMU">
    <property type="taxonomic scope" value="Bacteria"/>
</dbReference>
<dbReference type="EMBL" id="AFXZ01000024">
    <property type="protein sequence ID" value="EGV43563.1"/>
    <property type="molecule type" value="Genomic_DNA"/>
</dbReference>
<keyword evidence="2" id="KW-1185">Reference proteome</keyword>
<dbReference type="PATRIC" id="fig|1046627.3.peg.1506"/>
<reference evidence="1 2" key="1">
    <citation type="journal article" date="2008" name="Int. J. Syst. Evol. Microbiol.">
        <title>Bizionia argentinensis sp. nov., isolated from surface marine water in Antarctica.</title>
        <authorList>
            <person name="Bercovich A."/>
            <person name="Vazquez S.C."/>
            <person name="Yankilevich P."/>
            <person name="Coria S.H."/>
            <person name="Foti M."/>
            <person name="Hernandez E."/>
            <person name="Vidal A."/>
            <person name="Ruberto L."/>
            <person name="Melo C."/>
            <person name="Marenssi S."/>
            <person name="Criscuolo M."/>
            <person name="Memoli M."/>
            <person name="Arguelles M."/>
            <person name="Mac Cormack W.P."/>
        </authorList>
    </citation>
    <scope>NUCLEOTIDE SEQUENCE [LARGE SCALE GENOMIC DNA]</scope>
    <source>
        <strain evidence="1 2">JUB59</strain>
    </source>
</reference>
<comment type="caution">
    <text evidence="1">The sequence shown here is derived from an EMBL/GenBank/DDBJ whole genome shotgun (WGS) entry which is preliminary data.</text>
</comment>
<dbReference type="RefSeq" id="WP_008636975.1">
    <property type="nucleotide sequence ID" value="NZ_AFXZ01000024.1"/>
</dbReference>
<evidence type="ECO:0000313" key="2">
    <source>
        <dbReference type="Proteomes" id="UP000003730"/>
    </source>
</evidence>
<dbReference type="Proteomes" id="UP000003730">
    <property type="component" value="Unassembled WGS sequence"/>
</dbReference>
<gene>
    <name evidence="1" type="ORF">BZARG_2837</name>
</gene>
<evidence type="ECO:0000313" key="1">
    <source>
        <dbReference type="EMBL" id="EGV43563.1"/>
    </source>
</evidence>
<dbReference type="OrthoDB" id="1269458at2"/>
<proteinExistence type="predicted"/>
<dbReference type="AlphaFoldDB" id="G2EDA5"/>
<accession>G2EDA5</accession>
<organism evidence="1 2">
    <name type="scientific">Bizionia argentinensis JUB59</name>
    <dbReference type="NCBI Taxonomy" id="1046627"/>
    <lineage>
        <taxon>Bacteria</taxon>
        <taxon>Pseudomonadati</taxon>
        <taxon>Bacteroidota</taxon>
        <taxon>Flavobacteriia</taxon>
        <taxon>Flavobacteriales</taxon>
        <taxon>Flavobacteriaceae</taxon>
        <taxon>Bizionia</taxon>
    </lineage>
</organism>
<protein>
    <submittedName>
        <fullName evidence="1">Uncharacterized protein</fullName>
    </submittedName>
</protein>